<evidence type="ECO:0000256" key="4">
    <source>
        <dbReference type="ARBA" id="ARBA00022927"/>
    </source>
</evidence>
<comment type="caution">
    <text evidence="9">The sequence shown here is derived from an EMBL/GenBank/DDBJ whole genome shotgun (WGS) entry which is preliminary data.</text>
</comment>
<comment type="subcellular location">
    <subcellularLocation>
        <location evidence="1 8">Membrane</location>
        <topology evidence="1 8">Multi-pass membrane protein</topology>
    </subcellularLocation>
</comment>
<evidence type="ECO:0000256" key="7">
    <source>
        <dbReference type="ARBA" id="ARBA00025800"/>
    </source>
</evidence>
<reference evidence="9 10" key="1">
    <citation type="journal article" date="2020" name="IScience">
        <title>Genome Sequencing of the Endangered Kingdonia uniflora (Circaeasteraceae, Ranunculales) Reveals Potential Mechanisms of Evolutionary Specialization.</title>
        <authorList>
            <person name="Sun Y."/>
            <person name="Deng T."/>
            <person name="Zhang A."/>
            <person name="Moore M.J."/>
            <person name="Landis J.B."/>
            <person name="Lin N."/>
            <person name="Zhang H."/>
            <person name="Zhang X."/>
            <person name="Huang J."/>
            <person name="Zhang X."/>
            <person name="Sun H."/>
            <person name="Wang H."/>
        </authorList>
    </citation>
    <scope>NUCLEOTIDE SEQUENCE [LARGE SCALE GENOMIC DNA]</scope>
    <source>
        <strain evidence="9">TB1705</strain>
        <tissue evidence="9">Leaf</tissue>
    </source>
</reference>
<keyword evidence="2 8" id="KW-0813">Transport</keyword>
<dbReference type="OrthoDB" id="73614at2759"/>
<feature type="transmembrane region" description="Helical" evidence="8">
    <location>
        <begin position="36"/>
        <end position="55"/>
    </location>
</feature>
<keyword evidence="6 8" id="KW-0472">Membrane</keyword>
<organism evidence="9 10">
    <name type="scientific">Kingdonia uniflora</name>
    <dbReference type="NCBI Taxonomy" id="39325"/>
    <lineage>
        <taxon>Eukaryota</taxon>
        <taxon>Viridiplantae</taxon>
        <taxon>Streptophyta</taxon>
        <taxon>Embryophyta</taxon>
        <taxon>Tracheophyta</taxon>
        <taxon>Spermatophyta</taxon>
        <taxon>Magnoliopsida</taxon>
        <taxon>Ranunculales</taxon>
        <taxon>Circaeasteraceae</taxon>
        <taxon>Kingdonia</taxon>
    </lineage>
</organism>
<comment type="function">
    <text evidence="8">May be involved in fusion of retrograde transport vesicles derived from an endocytic compartment with the Golgi complex.</text>
</comment>
<dbReference type="GO" id="GO:0016020">
    <property type="term" value="C:membrane"/>
    <property type="evidence" value="ECO:0007669"/>
    <property type="project" value="UniProtKB-SubCell"/>
</dbReference>
<keyword evidence="10" id="KW-1185">Reference proteome</keyword>
<evidence type="ECO:0000256" key="3">
    <source>
        <dbReference type="ARBA" id="ARBA00022692"/>
    </source>
</evidence>
<evidence type="ECO:0000256" key="6">
    <source>
        <dbReference type="ARBA" id="ARBA00023136"/>
    </source>
</evidence>
<name>A0A7J7P0S0_9MAGN</name>
<evidence type="ECO:0000256" key="8">
    <source>
        <dbReference type="RuleBase" id="RU363111"/>
    </source>
</evidence>
<feature type="transmembrane region" description="Helical" evidence="8">
    <location>
        <begin position="165"/>
        <end position="185"/>
    </location>
</feature>
<dbReference type="AlphaFoldDB" id="A0A7J7P0S0"/>
<comment type="similarity">
    <text evidence="7 8">Belongs to the SFT2 family.</text>
</comment>
<dbReference type="GO" id="GO:0005737">
    <property type="term" value="C:cytoplasm"/>
    <property type="evidence" value="ECO:0007669"/>
    <property type="project" value="UniProtKB-ARBA"/>
</dbReference>
<dbReference type="Pfam" id="PF04178">
    <property type="entry name" value="Got1"/>
    <property type="match status" value="2"/>
</dbReference>
<gene>
    <name evidence="9" type="ORF">GIB67_006411</name>
</gene>
<keyword evidence="5 8" id="KW-1133">Transmembrane helix</keyword>
<proteinExistence type="inferred from homology"/>
<evidence type="ECO:0000313" key="10">
    <source>
        <dbReference type="Proteomes" id="UP000541444"/>
    </source>
</evidence>
<keyword evidence="3 8" id="KW-0812">Transmembrane</keyword>
<feature type="transmembrane region" description="Helical" evidence="8">
    <location>
        <begin position="138"/>
        <end position="158"/>
    </location>
</feature>
<keyword evidence="4 8" id="KW-0653">Protein transport</keyword>
<accession>A0A7J7P0S0</accession>
<dbReference type="InterPro" id="IPR007305">
    <property type="entry name" value="Vesicle_transpt_Got1/SFT2"/>
</dbReference>
<dbReference type="GO" id="GO:0015031">
    <property type="term" value="P:protein transport"/>
    <property type="evidence" value="ECO:0007669"/>
    <property type="project" value="UniProtKB-KW"/>
</dbReference>
<dbReference type="EMBL" id="JACGCM010000375">
    <property type="protein sequence ID" value="KAF6173035.1"/>
    <property type="molecule type" value="Genomic_DNA"/>
</dbReference>
<dbReference type="GO" id="GO:0016192">
    <property type="term" value="P:vesicle-mediated transport"/>
    <property type="evidence" value="ECO:0007669"/>
    <property type="project" value="InterPro"/>
</dbReference>
<evidence type="ECO:0000313" key="9">
    <source>
        <dbReference type="EMBL" id="KAF6173035.1"/>
    </source>
</evidence>
<dbReference type="InterPro" id="IPR011691">
    <property type="entry name" value="Vesicle_transpt_SFT2"/>
</dbReference>
<evidence type="ECO:0000256" key="5">
    <source>
        <dbReference type="ARBA" id="ARBA00022989"/>
    </source>
</evidence>
<dbReference type="GO" id="GO:0012505">
    <property type="term" value="C:endomembrane system"/>
    <property type="evidence" value="ECO:0007669"/>
    <property type="project" value="UniProtKB-ARBA"/>
</dbReference>
<comment type="caution">
    <text evidence="8">Lacks conserved residue(s) required for the propagation of feature annotation.</text>
</comment>
<dbReference type="PANTHER" id="PTHR23137">
    <property type="entry name" value="VESICLE TRANSPORT PROTEIN-RELATED"/>
    <property type="match status" value="1"/>
</dbReference>
<evidence type="ECO:0000256" key="1">
    <source>
        <dbReference type="ARBA" id="ARBA00004141"/>
    </source>
</evidence>
<protein>
    <recommendedName>
        <fullName evidence="8">Vesicle transport protein</fullName>
    </recommendedName>
</protein>
<dbReference type="Proteomes" id="UP000541444">
    <property type="component" value="Unassembled WGS sequence"/>
</dbReference>
<evidence type="ECO:0000256" key="2">
    <source>
        <dbReference type="ARBA" id="ARBA00022448"/>
    </source>
</evidence>
<sequence length="202" mass="22787">MWKLLGGGEDEDNNEEENILDNESEQLCSLSPLQRLYAFAGSLGVGFIFMFLSLITFARPIKFAILFTLGNILAVGSFQKKESLTSSPRRSFNIYKFFICLLLLPAELYSKPETSSDSTAFLMGPGRQIRMMFDPVRLYASAIYLGSVFLALICGLLIHNKLLTLLAIIIEIPALIWYSLSYVPFARRMVSELVLRFCDTEI</sequence>
<dbReference type="PANTHER" id="PTHR23137:SF29">
    <property type="entry name" value="VESICLE TRANSPORT PROTEIN"/>
    <property type="match status" value="1"/>
</dbReference>